<protein>
    <recommendedName>
        <fullName evidence="3">Matrixin family metalloprotease</fullName>
    </recommendedName>
</protein>
<organism evidence="1 2">
    <name type="scientific">Paenibacillus marchantiophytorum</name>
    <dbReference type="NCBI Taxonomy" id="1619310"/>
    <lineage>
        <taxon>Bacteria</taxon>
        <taxon>Bacillati</taxon>
        <taxon>Bacillota</taxon>
        <taxon>Bacilli</taxon>
        <taxon>Bacillales</taxon>
        <taxon>Paenibacillaceae</taxon>
        <taxon>Paenibacillus</taxon>
    </lineage>
</organism>
<reference evidence="2" key="1">
    <citation type="journal article" date="2019" name="Int. J. Syst. Evol. Microbiol.">
        <title>The Global Catalogue of Microorganisms (GCM) 10K type strain sequencing project: providing services to taxonomists for standard genome sequencing and annotation.</title>
        <authorList>
            <consortium name="The Broad Institute Genomics Platform"/>
            <consortium name="The Broad Institute Genome Sequencing Center for Infectious Disease"/>
            <person name="Wu L."/>
            <person name="Ma J."/>
        </authorList>
    </citation>
    <scope>NUCLEOTIDE SEQUENCE [LARGE SCALE GENOMIC DNA]</scope>
    <source>
        <strain evidence="2">CGMCC 1.15043</strain>
    </source>
</reference>
<evidence type="ECO:0000313" key="1">
    <source>
        <dbReference type="EMBL" id="GGI46162.1"/>
    </source>
</evidence>
<proteinExistence type="predicted"/>
<evidence type="ECO:0000313" key="2">
    <source>
        <dbReference type="Proteomes" id="UP000615455"/>
    </source>
</evidence>
<comment type="caution">
    <text evidence="1">The sequence shown here is derived from an EMBL/GenBank/DDBJ whole genome shotgun (WGS) entry which is preliminary data.</text>
</comment>
<dbReference type="Pfam" id="PF13582">
    <property type="entry name" value="Reprolysin_3"/>
    <property type="match status" value="1"/>
</dbReference>
<sequence>MRYDYTEDSNFTEGLAKWNDSAADIQINSASYSSSDVDLYSVTTSTWNSNGWGDGEGWTQPYSSTNGACVSSPSDVTDICGSSDTISYAAIYLHSGNVSFFDSRRRAVIAHELGHAVGLAHTQFISTQATSLMTKGLKGGYTPSAYDVGELNGKY</sequence>
<keyword evidence="2" id="KW-1185">Reference proteome</keyword>
<dbReference type="InterPro" id="IPR024079">
    <property type="entry name" value="MetalloPept_cat_dom_sf"/>
</dbReference>
<gene>
    <name evidence="1" type="ORF">GCM10008018_15740</name>
</gene>
<dbReference type="SUPFAM" id="SSF55486">
    <property type="entry name" value="Metalloproteases ('zincins'), catalytic domain"/>
    <property type="match status" value="1"/>
</dbReference>
<dbReference type="Proteomes" id="UP000615455">
    <property type="component" value="Unassembled WGS sequence"/>
</dbReference>
<dbReference type="EMBL" id="BMHE01000005">
    <property type="protein sequence ID" value="GGI46162.1"/>
    <property type="molecule type" value="Genomic_DNA"/>
</dbReference>
<name>A0ABQ2BTV1_9BACL</name>
<accession>A0ABQ2BTV1</accession>
<dbReference type="Gene3D" id="3.40.390.10">
    <property type="entry name" value="Collagenase (Catalytic Domain)"/>
    <property type="match status" value="1"/>
</dbReference>
<evidence type="ECO:0008006" key="3">
    <source>
        <dbReference type="Google" id="ProtNLM"/>
    </source>
</evidence>